<dbReference type="STRING" id="1077348.A0A2G8SQC7"/>
<accession>A0A2G8SQC7</accession>
<proteinExistence type="predicted"/>
<evidence type="ECO:0000259" key="1">
    <source>
        <dbReference type="PROSITE" id="PS50181"/>
    </source>
</evidence>
<evidence type="ECO:0000313" key="2">
    <source>
        <dbReference type="EMBL" id="PIL35923.1"/>
    </source>
</evidence>
<keyword evidence="3" id="KW-1185">Reference proteome</keyword>
<dbReference type="PROSITE" id="PS50181">
    <property type="entry name" value="FBOX"/>
    <property type="match status" value="1"/>
</dbReference>
<dbReference type="Pfam" id="PF12937">
    <property type="entry name" value="F-box-like"/>
    <property type="match status" value="1"/>
</dbReference>
<dbReference type="SUPFAM" id="SSF81383">
    <property type="entry name" value="F-box domain"/>
    <property type="match status" value="1"/>
</dbReference>
<dbReference type="AlphaFoldDB" id="A0A2G8SQC7"/>
<gene>
    <name evidence="2" type="ORF">GSI_01583</name>
</gene>
<dbReference type="InterPro" id="IPR036047">
    <property type="entry name" value="F-box-like_dom_sf"/>
</dbReference>
<feature type="domain" description="F-box" evidence="1">
    <location>
        <begin position="1"/>
        <end position="47"/>
    </location>
</feature>
<reference evidence="2 3" key="1">
    <citation type="journal article" date="2015" name="Sci. Rep.">
        <title>Chromosome-level genome map provides insights into diverse defense mechanisms in the medicinal fungus Ganoderma sinense.</title>
        <authorList>
            <person name="Zhu Y."/>
            <person name="Xu J."/>
            <person name="Sun C."/>
            <person name="Zhou S."/>
            <person name="Xu H."/>
            <person name="Nelson D.R."/>
            <person name="Qian J."/>
            <person name="Song J."/>
            <person name="Luo H."/>
            <person name="Xiang L."/>
            <person name="Li Y."/>
            <person name="Xu Z."/>
            <person name="Ji A."/>
            <person name="Wang L."/>
            <person name="Lu S."/>
            <person name="Hayward A."/>
            <person name="Sun W."/>
            <person name="Li X."/>
            <person name="Schwartz D.C."/>
            <person name="Wang Y."/>
            <person name="Chen S."/>
        </authorList>
    </citation>
    <scope>NUCLEOTIDE SEQUENCE [LARGE SCALE GENOMIC DNA]</scope>
    <source>
        <strain evidence="2 3">ZZ0214-1</strain>
    </source>
</reference>
<organism evidence="2 3">
    <name type="scientific">Ganoderma sinense ZZ0214-1</name>
    <dbReference type="NCBI Taxonomy" id="1077348"/>
    <lineage>
        <taxon>Eukaryota</taxon>
        <taxon>Fungi</taxon>
        <taxon>Dikarya</taxon>
        <taxon>Basidiomycota</taxon>
        <taxon>Agaricomycotina</taxon>
        <taxon>Agaricomycetes</taxon>
        <taxon>Polyporales</taxon>
        <taxon>Polyporaceae</taxon>
        <taxon>Ganoderma</taxon>
    </lineage>
</organism>
<dbReference type="Proteomes" id="UP000230002">
    <property type="component" value="Unassembled WGS sequence"/>
</dbReference>
<sequence>MPEMPLDILFEIFAFLHPRDLLNLARATREFRALLMSRQSARFWREARQQVEGLPDLPSYLSEPEYANLLFFPHCHNCLKPNVHNVLWTFSARYCDGCQVTMFMDQKDVSTLLVEVFDHASFLYVNSKYNSGRFSGLRYHKPEIDEIKRKWATLRDDEEKRRFREERKTFITECQQFSREASEWQTGCKIQRSQEGHKLKVERFEAVKQKLREEGFGEVLDHLRLADLFRLKKLGSVNRPSKLTDKGWKSIRSSVIQHMVPLREKYCQELKQQATQARIRYLRKTLDARQSNGVPRTAESDREPGFFELAMMPAFQTLLRDESTDVRDEAIAAQLDLPGLIETWTNYYKSVFVELTLLGLGESSTTLDLVNLLDLAIVHFRCTRCKRRQLRWPHVLSHRCFRDTSASLMRYVSVDPSFVGYTRFNHDAPYRGEELARFDDHLEVARDIIRLAGLAPDSATYADMQAVGTRFLCRGCPISTKKTAYDWQAAIQHSTIIHSTDGVDPGPVWEPLPSNQAAVVQDFEWRLLARNSQLSELEKNPLNVFGCAQCPWHGDILSMKAHLHFAHPLWAENHSWSEGLYLHEDSKPCGMPTVWMYPSEAPRPDDVWEGFTLRGNTDRGKTEVGFNINQTASTYLYGLLG</sequence>
<dbReference type="SMART" id="SM00256">
    <property type="entry name" value="FBOX"/>
    <property type="match status" value="1"/>
</dbReference>
<name>A0A2G8SQC7_9APHY</name>
<dbReference type="EMBL" id="AYKW01000002">
    <property type="protein sequence ID" value="PIL35923.1"/>
    <property type="molecule type" value="Genomic_DNA"/>
</dbReference>
<comment type="caution">
    <text evidence="2">The sequence shown here is derived from an EMBL/GenBank/DDBJ whole genome shotgun (WGS) entry which is preliminary data.</text>
</comment>
<protein>
    <recommendedName>
        <fullName evidence="1">F-box domain-containing protein</fullName>
    </recommendedName>
</protein>
<dbReference type="OrthoDB" id="2322499at2759"/>
<dbReference type="CDD" id="cd09917">
    <property type="entry name" value="F-box_SF"/>
    <property type="match status" value="1"/>
</dbReference>
<dbReference type="InterPro" id="IPR001810">
    <property type="entry name" value="F-box_dom"/>
</dbReference>
<evidence type="ECO:0000313" key="3">
    <source>
        <dbReference type="Proteomes" id="UP000230002"/>
    </source>
</evidence>